<sequence length="175" mass="19760">MEIEIRQANLNDMTEVSRLFNEYRMFYGQSSDVEGASRFMEERMNNNESIVFIAQCIKDRKERAGAAQAVNEGKYNEAEGQAAGLVQIYPSYSSVSMGPIWILNDLYVDANYRQQGIARKLMQAVMKQAADHGILRITLSTAVSNQQAQALYESEGYAQDQSFMYYECSVKGGML</sequence>
<evidence type="ECO:0000313" key="4">
    <source>
        <dbReference type="EMBL" id="XCP92673.1"/>
    </source>
</evidence>
<feature type="domain" description="N-acetyltransferase" evidence="3">
    <location>
        <begin position="3"/>
        <end position="175"/>
    </location>
</feature>
<dbReference type="PANTHER" id="PTHR10545">
    <property type="entry name" value="DIAMINE N-ACETYLTRANSFERASE"/>
    <property type="match status" value="1"/>
</dbReference>
<keyword evidence="1" id="KW-0808">Transferase</keyword>
<dbReference type="InterPro" id="IPR016181">
    <property type="entry name" value="Acyl_CoA_acyltransferase"/>
</dbReference>
<dbReference type="GO" id="GO:0008080">
    <property type="term" value="F:N-acetyltransferase activity"/>
    <property type="evidence" value="ECO:0007669"/>
    <property type="project" value="UniProtKB-ARBA"/>
</dbReference>
<dbReference type="SUPFAM" id="SSF55729">
    <property type="entry name" value="Acyl-CoA N-acyltransferases (Nat)"/>
    <property type="match status" value="1"/>
</dbReference>
<reference evidence="4" key="1">
    <citation type="submission" date="2024-05" db="EMBL/GenBank/DDBJ databases">
        <title>Draft genome assemblies of 36 bacteria isolated from hibernating arctic ground squirrels.</title>
        <authorList>
            <person name="McKee H."/>
            <person name="Mullen L."/>
            <person name="Drown D.M."/>
            <person name="Duddleston K.N."/>
        </authorList>
    </citation>
    <scope>NUCLEOTIDE SEQUENCE</scope>
    <source>
        <strain evidence="4">AN1007</strain>
    </source>
</reference>
<dbReference type="RefSeq" id="WP_366289004.1">
    <property type="nucleotide sequence ID" value="NZ_CP159992.1"/>
</dbReference>
<dbReference type="Pfam" id="PF00583">
    <property type="entry name" value="Acetyltransf_1"/>
    <property type="match status" value="1"/>
</dbReference>
<dbReference type="InterPro" id="IPR051016">
    <property type="entry name" value="Diverse_Substrate_AcTransf"/>
</dbReference>
<name>A0AAU8N792_9BACL</name>
<dbReference type="CDD" id="cd04301">
    <property type="entry name" value="NAT_SF"/>
    <property type="match status" value="1"/>
</dbReference>
<dbReference type="EMBL" id="CP159992">
    <property type="protein sequence ID" value="XCP92673.1"/>
    <property type="molecule type" value="Genomic_DNA"/>
</dbReference>
<dbReference type="InterPro" id="IPR000182">
    <property type="entry name" value="GNAT_dom"/>
</dbReference>
<evidence type="ECO:0000256" key="2">
    <source>
        <dbReference type="ARBA" id="ARBA00023315"/>
    </source>
</evidence>
<keyword evidence="2" id="KW-0012">Acyltransferase</keyword>
<dbReference type="PROSITE" id="PS51186">
    <property type="entry name" value="GNAT"/>
    <property type="match status" value="1"/>
</dbReference>
<evidence type="ECO:0000256" key="1">
    <source>
        <dbReference type="ARBA" id="ARBA00022679"/>
    </source>
</evidence>
<gene>
    <name evidence="4" type="ORF">ABXS70_15570</name>
</gene>
<protein>
    <submittedName>
        <fullName evidence="4">GNAT family N-acetyltransferase</fullName>
    </submittedName>
</protein>
<organism evidence="4">
    <name type="scientific">Paenibacillus sp. AN1007</name>
    <dbReference type="NCBI Taxonomy" id="3151385"/>
    <lineage>
        <taxon>Bacteria</taxon>
        <taxon>Bacillati</taxon>
        <taxon>Bacillota</taxon>
        <taxon>Bacilli</taxon>
        <taxon>Bacillales</taxon>
        <taxon>Paenibacillaceae</taxon>
        <taxon>Paenibacillus</taxon>
    </lineage>
</organism>
<dbReference type="Gene3D" id="3.40.630.30">
    <property type="match status" value="1"/>
</dbReference>
<proteinExistence type="predicted"/>
<evidence type="ECO:0000259" key="3">
    <source>
        <dbReference type="PROSITE" id="PS51186"/>
    </source>
</evidence>
<accession>A0AAU8N792</accession>
<dbReference type="AlphaFoldDB" id="A0AAU8N792"/>
<dbReference type="PANTHER" id="PTHR10545:SF29">
    <property type="entry name" value="GH14572P-RELATED"/>
    <property type="match status" value="1"/>
</dbReference>